<evidence type="ECO:0000313" key="5">
    <source>
        <dbReference type="Proteomes" id="UP000319213"/>
    </source>
</evidence>
<name>A0A543IPT4_9ACTN</name>
<dbReference type="InterPro" id="IPR041916">
    <property type="entry name" value="Anti_sigma_zinc_sf"/>
</dbReference>
<dbReference type="EMBL" id="VFPQ01000002">
    <property type="protein sequence ID" value="TQM72584.1"/>
    <property type="molecule type" value="Genomic_DNA"/>
</dbReference>
<protein>
    <submittedName>
        <fullName evidence="4">Uncharacterized protein</fullName>
    </submittedName>
</protein>
<sequence length="409" mass="42277">MTGDTHYDLETLAELAEGLLDDATAQQVRDHLAICDPCGEALADLAGVREVLAAMPVPAMPLGVALRVDKALAAEAERRRAGAPLDPGPTFPEPDWDRIMADAPWETGAPWEEPAAAGERVADLPPLESPRLVPLAATASADEASLDGAPVAGASGPAKVNGSHRPESPADEESGTVVPLLASAKRLDGPAADERPQTAAPEAASADDASTKRPALGVVAEDGSIVAPKRRTGSARRRWLVSLSSVAAAAAVVAGGVTVTNTVLAGGGQSTPQHAVAAPSASAPAERTEPTQETLSADVGGQQERGSRFVIGESGYNYADAELKANLVAYFGSMPSGGSASGDAKLNRCISKLVAAEKSDPIGIDRAYYNGNEALIMLFWHNRSQDLVKVRVVSPECKNLRKPGLATWN</sequence>
<dbReference type="Proteomes" id="UP000319213">
    <property type="component" value="Unassembled WGS sequence"/>
</dbReference>
<accession>A0A543IPT4</accession>
<feature type="region of interest" description="Disordered" evidence="3">
    <location>
        <begin position="147"/>
        <end position="176"/>
    </location>
</feature>
<keyword evidence="5" id="KW-1185">Reference proteome</keyword>
<dbReference type="Gene3D" id="1.10.10.1320">
    <property type="entry name" value="Anti-sigma factor, zinc-finger domain"/>
    <property type="match status" value="1"/>
</dbReference>
<proteinExistence type="predicted"/>
<feature type="compositionally biased region" description="Low complexity" evidence="3">
    <location>
        <begin position="199"/>
        <end position="208"/>
    </location>
</feature>
<dbReference type="OrthoDB" id="3517256at2"/>
<reference evidence="4 5" key="1">
    <citation type="submission" date="2019-06" db="EMBL/GenBank/DDBJ databases">
        <title>Sequencing the genomes of 1000 actinobacteria strains.</title>
        <authorList>
            <person name="Klenk H.-P."/>
        </authorList>
    </citation>
    <scope>NUCLEOTIDE SEQUENCE [LARGE SCALE GENOMIC DNA]</scope>
    <source>
        <strain evidence="4 5">DSM 43186</strain>
    </source>
</reference>
<evidence type="ECO:0000256" key="3">
    <source>
        <dbReference type="SAM" id="MobiDB-lite"/>
    </source>
</evidence>
<dbReference type="RefSeq" id="WP_142262128.1">
    <property type="nucleotide sequence ID" value="NZ_BMPV01000002.1"/>
</dbReference>
<feature type="region of interest" description="Disordered" evidence="3">
    <location>
        <begin position="188"/>
        <end position="212"/>
    </location>
</feature>
<organism evidence="4 5">
    <name type="scientific">Thermopolyspora flexuosa</name>
    <dbReference type="NCBI Taxonomy" id="103836"/>
    <lineage>
        <taxon>Bacteria</taxon>
        <taxon>Bacillati</taxon>
        <taxon>Actinomycetota</taxon>
        <taxon>Actinomycetes</taxon>
        <taxon>Streptosporangiales</taxon>
        <taxon>Streptosporangiaceae</taxon>
        <taxon>Thermopolyspora</taxon>
    </lineage>
</organism>
<evidence type="ECO:0000256" key="2">
    <source>
        <dbReference type="ARBA" id="ARBA00023163"/>
    </source>
</evidence>
<keyword evidence="2" id="KW-0804">Transcription</keyword>
<evidence type="ECO:0000313" key="4">
    <source>
        <dbReference type="EMBL" id="TQM72584.1"/>
    </source>
</evidence>
<feature type="compositionally biased region" description="Low complexity" evidence="3">
    <location>
        <begin position="275"/>
        <end position="285"/>
    </location>
</feature>
<evidence type="ECO:0000256" key="1">
    <source>
        <dbReference type="ARBA" id="ARBA00023015"/>
    </source>
</evidence>
<gene>
    <name evidence="4" type="ORF">FHX40_4734</name>
</gene>
<keyword evidence="1" id="KW-0805">Transcription regulation</keyword>
<comment type="caution">
    <text evidence="4">The sequence shown here is derived from an EMBL/GenBank/DDBJ whole genome shotgun (WGS) entry which is preliminary data.</text>
</comment>
<feature type="region of interest" description="Disordered" evidence="3">
    <location>
        <begin position="268"/>
        <end position="301"/>
    </location>
</feature>
<dbReference type="AlphaFoldDB" id="A0A543IPT4"/>